<evidence type="ECO:0000313" key="1">
    <source>
        <dbReference type="EMBL" id="MFM0107272.1"/>
    </source>
</evidence>
<keyword evidence="2" id="KW-1185">Reference proteome</keyword>
<organism evidence="1 2">
    <name type="scientific">Paraburkholderia rhynchosiae</name>
    <dbReference type="NCBI Taxonomy" id="487049"/>
    <lineage>
        <taxon>Bacteria</taxon>
        <taxon>Pseudomonadati</taxon>
        <taxon>Pseudomonadota</taxon>
        <taxon>Betaproteobacteria</taxon>
        <taxon>Burkholderiales</taxon>
        <taxon>Burkholderiaceae</taxon>
        <taxon>Paraburkholderia</taxon>
    </lineage>
</organism>
<dbReference type="EMBL" id="JAQQDW010000076">
    <property type="protein sequence ID" value="MFM0107272.1"/>
    <property type="molecule type" value="Genomic_DNA"/>
</dbReference>
<accession>A0ACC7NIK3</accession>
<gene>
    <name evidence="1" type="primary">cueR</name>
    <name evidence="1" type="ORF">PQR01_28265</name>
</gene>
<reference evidence="1 2" key="1">
    <citation type="journal article" date="2024" name="Chem. Sci.">
        <title>Discovery of megapolipeptins by genome mining of a Burkholderiales bacteria collection.</title>
        <authorList>
            <person name="Paulo B.S."/>
            <person name="Recchia M.J.J."/>
            <person name="Lee S."/>
            <person name="Fergusson C.H."/>
            <person name="Romanowski S.B."/>
            <person name="Hernandez A."/>
            <person name="Krull N."/>
            <person name="Liu D.Y."/>
            <person name="Cavanagh H."/>
            <person name="Bos A."/>
            <person name="Gray C.A."/>
            <person name="Murphy B.T."/>
            <person name="Linington R.G."/>
            <person name="Eustaquio A.S."/>
        </authorList>
    </citation>
    <scope>NUCLEOTIDE SEQUENCE [LARGE SCALE GENOMIC DNA]</scope>
    <source>
        <strain evidence="1 2">RL18-126-BIB-B</strain>
    </source>
</reference>
<protein>
    <submittedName>
        <fullName evidence="1">Cu(I)-responsive transcriptional regulator</fullName>
    </submittedName>
</protein>
<sequence length="138" mass="15502">MNIGEAAKASGVSAKMIRHYERTGLIKPAGRTGSNYRVFGSTDIKILRFVKQARHLGFSIRQIATMLELWQNRSRPSGEVERLINQHLAELDCRIREMTAMKETVENLAVHCRGDSRPECPILEGLSALLRLGISRCP</sequence>
<comment type="caution">
    <text evidence="1">The sequence shown here is derived from an EMBL/GenBank/DDBJ whole genome shotgun (WGS) entry which is preliminary data.</text>
</comment>
<proteinExistence type="predicted"/>
<name>A0ACC7NIK3_9BURK</name>
<dbReference type="Proteomes" id="UP001629235">
    <property type="component" value="Unassembled WGS sequence"/>
</dbReference>
<evidence type="ECO:0000313" key="2">
    <source>
        <dbReference type="Proteomes" id="UP001629235"/>
    </source>
</evidence>